<dbReference type="GO" id="GO:0005737">
    <property type="term" value="C:cytoplasm"/>
    <property type="evidence" value="ECO:0007669"/>
    <property type="project" value="TreeGrafter"/>
</dbReference>
<dbReference type="EMBL" id="JADGJH010001219">
    <property type="protein sequence ID" value="KAJ3116586.1"/>
    <property type="molecule type" value="Genomic_DNA"/>
</dbReference>
<sequence>MSVVVSANQIPSGKHTICIDIMQALLGGKESSKCGYCHSPDEKSITSGVWAYHLHPTAYQALIDRGWRRSGHYLYKPSIGETCCPAYTIRLDSQ</sequence>
<keyword evidence="3" id="KW-1185">Reference proteome</keyword>
<dbReference type="InterPro" id="IPR007471">
    <property type="entry name" value="N-end_Aminoacyl_Trfase_N"/>
</dbReference>
<evidence type="ECO:0000313" key="3">
    <source>
        <dbReference type="Proteomes" id="UP001211907"/>
    </source>
</evidence>
<dbReference type="PANTHER" id="PTHR21367:SF1">
    <property type="entry name" value="ARGINYL-TRNA--PROTEIN TRANSFERASE 1"/>
    <property type="match status" value="1"/>
</dbReference>
<dbReference type="GO" id="GO:0004057">
    <property type="term" value="F:arginyl-tRNA--protein transferase activity"/>
    <property type="evidence" value="ECO:0007669"/>
    <property type="project" value="InterPro"/>
</dbReference>
<organism evidence="2 3">
    <name type="scientific">Physocladia obscura</name>
    <dbReference type="NCBI Taxonomy" id="109957"/>
    <lineage>
        <taxon>Eukaryota</taxon>
        <taxon>Fungi</taxon>
        <taxon>Fungi incertae sedis</taxon>
        <taxon>Chytridiomycota</taxon>
        <taxon>Chytridiomycota incertae sedis</taxon>
        <taxon>Chytridiomycetes</taxon>
        <taxon>Chytridiales</taxon>
        <taxon>Chytriomycetaceae</taxon>
        <taxon>Physocladia</taxon>
    </lineage>
</organism>
<dbReference type="Proteomes" id="UP001211907">
    <property type="component" value="Unassembled WGS sequence"/>
</dbReference>
<evidence type="ECO:0000259" key="1">
    <source>
        <dbReference type="Pfam" id="PF04376"/>
    </source>
</evidence>
<protein>
    <recommendedName>
        <fullName evidence="1">N-end aminoacyl transferase N-terminal domain-containing protein</fullName>
    </recommendedName>
</protein>
<evidence type="ECO:0000313" key="2">
    <source>
        <dbReference type="EMBL" id="KAJ3116586.1"/>
    </source>
</evidence>
<feature type="non-terminal residue" evidence="2">
    <location>
        <position position="94"/>
    </location>
</feature>
<comment type="caution">
    <text evidence="2">The sequence shown here is derived from an EMBL/GenBank/DDBJ whole genome shotgun (WGS) entry which is preliminary data.</text>
</comment>
<reference evidence="2" key="1">
    <citation type="submission" date="2020-05" db="EMBL/GenBank/DDBJ databases">
        <title>Phylogenomic resolution of chytrid fungi.</title>
        <authorList>
            <person name="Stajich J.E."/>
            <person name="Amses K."/>
            <person name="Simmons R."/>
            <person name="Seto K."/>
            <person name="Myers J."/>
            <person name="Bonds A."/>
            <person name="Quandt C.A."/>
            <person name="Barry K."/>
            <person name="Liu P."/>
            <person name="Grigoriev I."/>
            <person name="Longcore J.E."/>
            <person name="James T.Y."/>
        </authorList>
    </citation>
    <scope>NUCLEOTIDE SEQUENCE</scope>
    <source>
        <strain evidence="2">JEL0513</strain>
    </source>
</reference>
<proteinExistence type="predicted"/>
<dbReference type="AlphaFoldDB" id="A0AAD5T3I1"/>
<accession>A0AAD5T3I1</accession>
<dbReference type="PANTHER" id="PTHR21367">
    <property type="entry name" value="ARGININE-TRNA-PROTEIN TRANSFERASE 1"/>
    <property type="match status" value="1"/>
</dbReference>
<name>A0AAD5T3I1_9FUNG</name>
<dbReference type="Pfam" id="PF04376">
    <property type="entry name" value="ATE_N"/>
    <property type="match status" value="1"/>
</dbReference>
<gene>
    <name evidence="2" type="ORF">HK100_001021</name>
</gene>
<feature type="domain" description="N-end aminoacyl transferase N-terminal" evidence="1">
    <location>
        <begin position="32"/>
        <end position="93"/>
    </location>
</feature>
<dbReference type="InterPro" id="IPR030700">
    <property type="entry name" value="N-end_Aminoacyl_Trfase"/>
</dbReference>